<dbReference type="Proteomes" id="UP001054252">
    <property type="component" value="Unassembled WGS sequence"/>
</dbReference>
<proteinExistence type="predicted"/>
<sequence>MKERKVYCSVQWLKESAVTLFDEGEATGYQQWWLRIDADLVCHCCSIPIVALFDEGICSVTVALFLSLLRLVNKCCCCSVEEAKEDEPRRLSKELLTVVVKSREVGGGKRQGSILFLSFLLLSIFNSA</sequence>
<organism evidence="1 2">
    <name type="scientific">Rubroshorea leprosula</name>
    <dbReference type="NCBI Taxonomy" id="152421"/>
    <lineage>
        <taxon>Eukaryota</taxon>
        <taxon>Viridiplantae</taxon>
        <taxon>Streptophyta</taxon>
        <taxon>Embryophyta</taxon>
        <taxon>Tracheophyta</taxon>
        <taxon>Spermatophyta</taxon>
        <taxon>Magnoliopsida</taxon>
        <taxon>eudicotyledons</taxon>
        <taxon>Gunneridae</taxon>
        <taxon>Pentapetalae</taxon>
        <taxon>rosids</taxon>
        <taxon>malvids</taxon>
        <taxon>Malvales</taxon>
        <taxon>Dipterocarpaceae</taxon>
        <taxon>Rubroshorea</taxon>
    </lineage>
</organism>
<evidence type="ECO:0000313" key="1">
    <source>
        <dbReference type="EMBL" id="GKV17451.1"/>
    </source>
</evidence>
<dbReference type="AlphaFoldDB" id="A0AAV5JXM0"/>
<name>A0AAV5JXM0_9ROSI</name>
<keyword evidence="2" id="KW-1185">Reference proteome</keyword>
<comment type="caution">
    <text evidence="1">The sequence shown here is derived from an EMBL/GenBank/DDBJ whole genome shotgun (WGS) entry which is preliminary data.</text>
</comment>
<reference evidence="1 2" key="1">
    <citation type="journal article" date="2021" name="Commun. Biol.">
        <title>The genome of Shorea leprosula (Dipterocarpaceae) highlights the ecological relevance of drought in aseasonal tropical rainforests.</title>
        <authorList>
            <person name="Ng K.K.S."/>
            <person name="Kobayashi M.J."/>
            <person name="Fawcett J.A."/>
            <person name="Hatakeyama M."/>
            <person name="Paape T."/>
            <person name="Ng C.H."/>
            <person name="Ang C.C."/>
            <person name="Tnah L.H."/>
            <person name="Lee C.T."/>
            <person name="Nishiyama T."/>
            <person name="Sese J."/>
            <person name="O'Brien M.J."/>
            <person name="Copetti D."/>
            <person name="Mohd Noor M.I."/>
            <person name="Ong R.C."/>
            <person name="Putra M."/>
            <person name="Sireger I.Z."/>
            <person name="Indrioko S."/>
            <person name="Kosugi Y."/>
            <person name="Izuno A."/>
            <person name="Isagi Y."/>
            <person name="Lee S.L."/>
            <person name="Shimizu K.K."/>
        </authorList>
    </citation>
    <scope>NUCLEOTIDE SEQUENCE [LARGE SCALE GENOMIC DNA]</scope>
    <source>
        <strain evidence="1">214</strain>
    </source>
</reference>
<gene>
    <name evidence="1" type="ORF">SLEP1_g27962</name>
</gene>
<evidence type="ECO:0000313" key="2">
    <source>
        <dbReference type="Proteomes" id="UP001054252"/>
    </source>
</evidence>
<dbReference type="EMBL" id="BPVZ01000048">
    <property type="protein sequence ID" value="GKV17451.1"/>
    <property type="molecule type" value="Genomic_DNA"/>
</dbReference>
<protein>
    <submittedName>
        <fullName evidence="1">Uncharacterized protein</fullName>
    </submittedName>
</protein>
<accession>A0AAV5JXM0</accession>